<dbReference type="STRING" id="655353.SAMN04488056_108146"/>
<dbReference type="Gene3D" id="3.90.1150.10">
    <property type="entry name" value="Aspartate Aminotransferase, domain 1"/>
    <property type="match status" value="1"/>
</dbReference>
<dbReference type="AlphaFoldDB" id="A0A1I5I9Z4"/>
<dbReference type="EC" id="4.1.1.81" evidence="4"/>
<keyword evidence="12" id="KW-1185">Reference proteome</keyword>
<keyword evidence="7" id="KW-0456">Lyase</keyword>
<dbReference type="InterPro" id="IPR004839">
    <property type="entry name" value="Aminotransferase_I/II_large"/>
</dbReference>
<dbReference type="InterPro" id="IPR015421">
    <property type="entry name" value="PyrdxlP-dep_Trfase_major"/>
</dbReference>
<dbReference type="PROSITE" id="PS00105">
    <property type="entry name" value="AA_TRANSFER_CLASS_1"/>
    <property type="match status" value="1"/>
</dbReference>
<evidence type="ECO:0000256" key="6">
    <source>
        <dbReference type="ARBA" id="ARBA00022898"/>
    </source>
</evidence>
<dbReference type="GO" id="GO:0048472">
    <property type="term" value="F:threonine-phosphate decarboxylase activity"/>
    <property type="evidence" value="ECO:0007669"/>
    <property type="project" value="UniProtKB-EC"/>
</dbReference>
<protein>
    <recommendedName>
        <fullName evidence="4">threonine-phosphate decarboxylase</fullName>
        <ecNumber evidence="4">4.1.1.81</ecNumber>
    </recommendedName>
    <alternativeName>
        <fullName evidence="8">L-threonine-O-3-phosphate decarboxylase</fullName>
    </alternativeName>
</protein>
<evidence type="ECO:0000256" key="1">
    <source>
        <dbReference type="ARBA" id="ARBA00001933"/>
    </source>
</evidence>
<comment type="cofactor">
    <cofactor evidence="1">
        <name>pyridoxal 5'-phosphate</name>
        <dbReference type="ChEBI" id="CHEBI:597326"/>
    </cofactor>
</comment>
<dbReference type="PANTHER" id="PTHR42885">
    <property type="entry name" value="HISTIDINOL-PHOSPHATE AMINOTRANSFERASE-RELATED"/>
    <property type="match status" value="1"/>
</dbReference>
<reference evidence="11 12" key="1">
    <citation type="submission" date="2016-10" db="EMBL/GenBank/DDBJ databases">
        <authorList>
            <person name="de Groot N.N."/>
        </authorList>
    </citation>
    <scope>NUCLEOTIDE SEQUENCE [LARGE SCALE GENOMIC DNA]</scope>
    <source>
        <strain evidence="11 12">CGMCC 1.9157</strain>
    </source>
</reference>
<dbReference type="GO" id="GO:0030170">
    <property type="term" value="F:pyridoxal phosphate binding"/>
    <property type="evidence" value="ECO:0007669"/>
    <property type="project" value="InterPro"/>
</dbReference>
<dbReference type="InterPro" id="IPR005860">
    <property type="entry name" value="CobD"/>
</dbReference>
<proteinExistence type="predicted"/>
<dbReference type="UniPathway" id="UPA00148"/>
<dbReference type="NCBIfam" id="TIGR01140">
    <property type="entry name" value="L_thr_O3P_dcar"/>
    <property type="match status" value="1"/>
</dbReference>
<dbReference type="SUPFAM" id="SSF53383">
    <property type="entry name" value="PLP-dependent transferases"/>
    <property type="match status" value="1"/>
</dbReference>
<dbReference type="EMBL" id="FOVR01000008">
    <property type="protein sequence ID" value="SFO57448.1"/>
    <property type="molecule type" value="Genomic_DNA"/>
</dbReference>
<dbReference type="Proteomes" id="UP000199236">
    <property type="component" value="Unassembled WGS sequence"/>
</dbReference>
<evidence type="ECO:0000313" key="12">
    <source>
        <dbReference type="Proteomes" id="UP000199236"/>
    </source>
</evidence>
<comment type="catalytic activity">
    <reaction evidence="9">
        <text>O-phospho-L-threonine + H(+) = (R)-1-aminopropan-2-yl phosphate + CO2</text>
        <dbReference type="Rhea" id="RHEA:11492"/>
        <dbReference type="ChEBI" id="CHEBI:15378"/>
        <dbReference type="ChEBI" id="CHEBI:16526"/>
        <dbReference type="ChEBI" id="CHEBI:58563"/>
        <dbReference type="ChEBI" id="CHEBI:58675"/>
        <dbReference type="EC" id="4.1.1.81"/>
    </reaction>
</comment>
<keyword evidence="6" id="KW-0663">Pyridoxal phosphate</keyword>
<evidence type="ECO:0000256" key="5">
    <source>
        <dbReference type="ARBA" id="ARBA00022573"/>
    </source>
</evidence>
<dbReference type="GO" id="GO:0009236">
    <property type="term" value="P:cobalamin biosynthetic process"/>
    <property type="evidence" value="ECO:0007669"/>
    <property type="project" value="UniProtKB-UniPathway"/>
</dbReference>
<organism evidence="11 12">
    <name type="scientific">Cohaesibacter marisflavi</name>
    <dbReference type="NCBI Taxonomy" id="655353"/>
    <lineage>
        <taxon>Bacteria</taxon>
        <taxon>Pseudomonadati</taxon>
        <taxon>Pseudomonadota</taxon>
        <taxon>Alphaproteobacteria</taxon>
        <taxon>Hyphomicrobiales</taxon>
        <taxon>Cohaesibacteraceae</taxon>
    </lineage>
</organism>
<sequence>MVASDDNIMMHGGDLSAAMNRYGGTREGWLDLSAGINHVSYPFDRDSALDSIGCLPTQADLVDCLAAARVAYNVPDEVSIVASSGTQSLIQSMPVLLGTNQSCLILGPTYSEHQRAMARAGVDVAMVNEVPKEFFPGDCLLVCNPNNPDGRTLEAELLVELASKLHRQRGLLIVDEAFADVNPQLSVMPHLAEMPNCVILRSFGKFFGLSGIRLGFLMGHEVQISKIRDMLGPWAVSTPALRVGTQALSDLEWQKSQREKLQAQAELMDKVLDKRGLYTAGGTSLFRLVIKEDARDLHRKLAEMHIWSRIFDYRSDYIRFGIPIDQKAMNRFDEALGKVMYR</sequence>
<name>A0A1I5I9Z4_9HYPH</name>
<evidence type="ECO:0000256" key="9">
    <source>
        <dbReference type="ARBA" id="ARBA00048531"/>
    </source>
</evidence>
<evidence type="ECO:0000256" key="3">
    <source>
        <dbReference type="ARBA" id="ARBA00004953"/>
    </source>
</evidence>
<feature type="domain" description="Aminotransferase class I/classII large" evidence="10">
    <location>
        <begin position="76"/>
        <end position="308"/>
    </location>
</feature>
<evidence type="ECO:0000256" key="2">
    <source>
        <dbReference type="ARBA" id="ARBA00003444"/>
    </source>
</evidence>
<dbReference type="Gene3D" id="3.40.640.10">
    <property type="entry name" value="Type I PLP-dependent aspartate aminotransferase-like (Major domain)"/>
    <property type="match status" value="1"/>
</dbReference>
<dbReference type="OrthoDB" id="9799304at2"/>
<evidence type="ECO:0000256" key="4">
    <source>
        <dbReference type="ARBA" id="ARBA00012285"/>
    </source>
</evidence>
<evidence type="ECO:0000313" key="11">
    <source>
        <dbReference type="EMBL" id="SFO57448.1"/>
    </source>
</evidence>
<dbReference type="InterPro" id="IPR004838">
    <property type="entry name" value="NHTrfase_class1_PyrdxlP-BS"/>
</dbReference>
<comment type="function">
    <text evidence="2">Decarboxylates L-threonine-O-3-phosphate to yield (R)-1-amino-2-propanol O-2-phosphate, the precursor for the linkage between the nucleotide loop and the corrin ring in cobalamin.</text>
</comment>
<gene>
    <name evidence="11" type="ORF">SAMN04488056_108146</name>
</gene>
<evidence type="ECO:0000256" key="8">
    <source>
        <dbReference type="ARBA" id="ARBA00029996"/>
    </source>
</evidence>
<keyword evidence="5" id="KW-0169">Cobalamin biosynthesis</keyword>
<accession>A0A1I5I9Z4</accession>
<dbReference type="Pfam" id="PF00155">
    <property type="entry name" value="Aminotran_1_2"/>
    <property type="match status" value="1"/>
</dbReference>
<dbReference type="PANTHER" id="PTHR42885:SF1">
    <property type="entry name" value="THREONINE-PHOSPHATE DECARBOXYLASE"/>
    <property type="match status" value="1"/>
</dbReference>
<dbReference type="RefSeq" id="WP_090073730.1">
    <property type="nucleotide sequence ID" value="NZ_FOVR01000008.1"/>
</dbReference>
<comment type="pathway">
    <text evidence="3">Cofactor biosynthesis; adenosylcobalamin biosynthesis.</text>
</comment>
<evidence type="ECO:0000259" key="10">
    <source>
        <dbReference type="Pfam" id="PF00155"/>
    </source>
</evidence>
<dbReference type="InterPro" id="IPR015424">
    <property type="entry name" value="PyrdxlP-dep_Trfase"/>
</dbReference>
<evidence type="ECO:0000256" key="7">
    <source>
        <dbReference type="ARBA" id="ARBA00023239"/>
    </source>
</evidence>
<dbReference type="InterPro" id="IPR015422">
    <property type="entry name" value="PyrdxlP-dep_Trfase_small"/>
</dbReference>
<dbReference type="CDD" id="cd00609">
    <property type="entry name" value="AAT_like"/>
    <property type="match status" value="1"/>
</dbReference>